<reference evidence="1 2" key="1">
    <citation type="submission" date="2015-06" db="EMBL/GenBank/DDBJ databases">
        <title>Genome sequencing project of Bacillus galactosidilyticus PL133.</title>
        <authorList>
            <person name="Gaiero J."/>
            <person name="Nicol R."/>
            <person name="Habash M."/>
        </authorList>
    </citation>
    <scope>NUCLEOTIDE SEQUENCE [LARGE SCALE GENOMIC DNA]</scope>
    <source>
        <strain evidence="1 2">PL133</strain>
    </source>
</reference>
<dbReference type="SUPFAM" id="SSF89360">
    <property type="entry name" value="HesB-like domain"/>
    <property type="match status" value="1"/>
</dbReference>
<dbReference type="AlphaFoldDB" id="A0A0Q9XXV2"/>
<evidence type="ECO:0000313" key="2">
    <source>
        <dbReference type="Proteomes" id="UP000053881"/>
    </source>
</evidence>
<proteinExistence type="predicted"/>
<dbReference type="Proteomes" id="UP000053881">
    <property type="component" value="Unassembled WGS sequence"/>
</dbReference>
<gene>
    <name evidence="1" type="ORF">ACA29_08885</name>
</gene>
<evidence type="ECO:0000313" key="1">
    <source>
        <dbReference type="EMBL" id="KRG13421.1"/>
    </source>
</evidence>
<comment type="caution">
    <text evidence="1">The sequence shown here is derived from an EMBL/GenBank/DDBJ whole genome shotgun (WGS) entry which is preliminary data.</text>
</comment>
<sequence>MKITDGAKRVLENCLNEKGAEGIRLTSAAGCCGPQFALTLDAPLESDTVETINGIKVALDSQVTGTEELTLEKEESKDGARVVLLGASNCC</sequence>
<name>A0A0Q9XXV2_9BACI</name>
<dbReference type="EMBL" id="LGPB01000077">
    <property type="protein sequence ID" value="KRG13421.1"/>
    <property type="molecule type" value="Genomic_DNA"/>
</dbReference>
<dbReference type="PATRIC" id="fig|217031.4.peg.2937"/>
<protein>
    <submittedName>
        <fullName evidence="1">Adhesin</fullName>
    </submittedName>
</protein>
<accession>A0A0Q9XXV2</accession>
<dbReference type="InterPro" id="IPR035903">
    <property type="entry name" value="HesB-like_dom_sf"/>
</dbReference>
<dbReference type="Gene3D" id="2.60.300.12">
    <property type="entry name" value="HesB-like domain"/>
    <property type="match status" value="1"/>
</dbReference>
<organism evidence="1 2">
    <name type="scientific">Lederbergia galactosidilytica</name>
    <dbReference type="NCBI Taxonomy" id="217031"/>
    <lineage>
        <taxon>Bacteria</taxon>
        <taxon>Bacillati</taxon>
        <taxon>Bacillota</taxon>
        <taxon>Bacilli</taxon>
        <taxon>Bacillales</taxon>
        <taxon>Bacillaceae</taxon>
        <taxon>Lederbergia</taxon>
    </lineage>
</organism>